<organism evidence="1 2">
    <name type="scientific">Avena sativa</name>
    <name type="common">Oat</name>
    <dbReference type="NCBI Taxonomy" id="4498"/>
    <lineage>
        <taxon>Eukaryota</taxon>
        <taxon>Viridiplantae</taxon>
        <taxon>Streptophyta</taxon>
        <taxon>Embryophyta</taxon>
        <taxon>Tracheophyta</taxon>
        <taxon>Spermatophyta</taxon>
        <taxon>Magnoliopsida</taxon>
        <taxon>Liliopsida</taxon>
        <taxon>Poales</taxon>
        <taxon>Poaceae</taxon>
        <taxon>BOP clade</taxon>
        <taxon>Pooideae</taxon>
        <taxon>Poodae</taxon>
        <taxon>Poeae</taxon>
        <taxon>Poeae Chloroplast Group 1 (Aveneae type)</taxon>
        <taxon>Aveninae</taxon>
        <taxon>Avena</taxon>
    </lineage>
</organism>
<proteinExistence type="predicted"/>
<reference evidence="1" key="2">
    <citation type="submission" date="2025-09" db="UniProtKB">
        <authorList>
            <consortium name="EnsemblPlants"/>
        </authorList>
    </citation>
    <scope>IDENTIFICATION</scope>
</reference>
<protein>
    <submittedName>
        <fullName evidence="1">Uncharacterized protein</fullName>
    </submittedName>
</protein>
<dbReference type="Proteomes" id="UP001732700">
    <property type="component" value="Chromosome 2C"/>
</dbReference>
<name>A0ACD5UN64_AVESA</name>
<sequence length="370" mass="41315">MGEEDWLGGSSRPRTWCCLSVFSLIGVSPFLFVLSASLGYPGIIHPTSFEQTFRIFIQAQIEQNNMLNKITENHKSSIGKLSNQTIAIRNDVQDLQERTKTVDARLGKVVESQALILAKFAGKPEPNPVEDLKMMRVVTNEEKPEELDYSNASTPEYNMEDLLKMITVKNPGIEQGNDDMYQQFIQQVASKVRDLGMEYKRLADKLPTKLDDIFESTIKIKLGVNEISALCDLGASVLTISKSLFDKLNFGPFVTTELRLHLANSTYKQAVGIKGNLVVEIKVSPALIDLVLVDMPEDPIGPIILGRPFLRTIKALINLHKGNVRIGLPSRDLFVVHFPREKKANPKDDDDVITLKANYFGVGVPLHNPK</sequence>
<reference evidence="1" key="1">
    <citation type="submission" date="2021-05" db="EMBL/GenBank/DDBJ databases">
        <authorList>
            <person name="Scholz U."/>
            <person name="Mascher M."/>
            <person name="Fiebig A."/>
        </authorList>
    </citation>
    <scope>NUCLEOTIDE SEQUENCE [LARGE SCALE GENOMIC DNA]</scope>
</reference>
<keyword evidence="2" id="KW-1185">Reference proteome</keyword>
<evidence type="ECO:0000313" key="1">
    <source>
        <dbReference type="EnsemblPlants" id="AVESA.00010b.r2.2CG0286790.1.CDS.1"/>
    </source>
</evidence>
<dbReference type="EnsemblPlants" id="AVESA.00010b.r2.2CG0286790.1">
    <property type="protein sequence ID" value="AVESA.00010b.r2.2CG0286790.1.CDS.1"/>
    <property type="gene ID" value="AVESA.00010b.r2.2CG0286790"/>
</dbReference>
<evidence type="ECO:0000313" key="2">
    <source>
        <dbReference type="Proteomes" id="UP001732700"/>
    </source>
</evidence>
<accession>A0ACD5UN64</accession>